<dbReference type="SUPFAM" id="SSF55315">
    <property type="entry name" value="L30e-like"/>
    <property type="match status" value="1"/>
</dbReference>
<keyword evidence="8 9" id="KW-0687">Ribonucleoprotein</keyword>
<gene>
    <name evidence="9 11" type="primary">rpl7ae</name>
    <name evidence="11" type="ORF">MNV_50080</name>
</gene>
<dbReference type="GO" id="GO:0003735">
    <property type="term" value="F:structural constituent of ribosome"/>
    <property type="evidence" value="ECO:0007669"/>
    <property type="project" value="InterPro"/>
</dbReference>
<comment type="subunit">
    <text evidence="9">Part of the 50S ribosomal subunit. Probably part of the RNase P complex.</text>
</comment>
<keyword evidence="7 9" id="KW-0689">Ribosomal protein</keyword>
<dbReference type="NCBIfam" id="TIGR03677">
    <property type="entry name" value="eL8_ribo"/>
    <property type="match status" value="1"/>
</dbReference>
<evidence type="ECO:0000256" key="1">
    <source>
        <dbReference type="ARBA" id="ARBA00004496"/>
    </source>
</evidence>
<dbReference type="Pfam" id="PF01248">
    <property type="entry name" value="Ribosomal_L7Ae"/>
    <property type="match status" value="1"/>
</dbReference>
<sequence length="136" mass="14672">MMKDTNILKEVINMAQPMYIKFEVPADLSNKALEALEMARDTGKIRKGTNETTKAIERGIAKLVIIGEDVNPPEIVAHMPALCDEKNTPYIFVKKQVELGAAAGLTVGSGAAAIVEPGKGKELVEEVAQKVQALKK</sequence>
<proteinExistence type="inferred from homology"/>
<evidence type="ECO:0000313" key="12">
    <source>
        <dbReference type="Proteomes" id="UP000218615"/>
    </source>
</evidence>
<name>A0A284VRB1_9EURY</name>
<dbReference type="STRING" id="1392998.ANME2D_01948"/>
<accession>A0A284VRB1</accession>
<keyword evidence="4 9" id="KW-0819">tRNA processing</keyword>
<dbReference type="Gene3D" id="3.30.1330.30">
    <property type="match status" value="1"/>
</dbReference>
<dbReference type="InterPro" id="IPR029064">
    <property type="entry name" value="Ribosomal_eL30-like_sf"/>
</dbReference>
<dbReference type="FunFam" id="3.30.1330.30:FF:000020">
    <property type="entry name" value="50S ribosomal protein L7Ae"/>
    <property type="match status" value="1"/>
</dbReference>
<evidence type="ECO:0000256" key="9">
    <source>
        <dbReference type="HAMAP-Rule" id="MF_00326"/>
    </source>
</evidence>
<comment type="similarity">
    <text evidence="2 9">Belongs to the eukaryotic ribosomal protein eL8 family.</text>
</comment>
<comment type="subcellular location">
    <subcellularLocation>
        <location evidence="1 9">Cytoplasm</location>
    </subcellularLocation>
</comment>
<dbReference type="HAMAP" id="MF_00326">
    <property type="entry name" value="Ribosomal_eL8"/>
    <property type="match status" value="1"/>
</dbReference>
<keyword evidence="6 9" id="KW-0694">RNA-binding</keyword>
<dbReference type="GO" id="GO:0005840">
    <property type="term" value="C:ribosome"/>
    <property type="evidence" value="ECO:0007669"/>
    <property type="project" value="UniProtKB-KW"/>
</dbReference>
<dbReference type="GO" id="GO:0006412">
    <property type="term" value="P:translation"/>
    <property type="evidence" value="ECO:0007669"/>
    <property type="project" value="UniProtKB-UniRule"/>
</dbReference>
<dbReference type="InterPro" id="IPR022481">
    <property type="entry name" value="Ribosomal_eL8_arc"/>
</dbReference>
<dbReference type="GO" id="GO:0001682">
    <property type="term" value="P:tRNA 5'-leader removal"/>
    <property type="evidence" value="ECO:0007669"/>
    <property type="project" value="UniProtKB-UniRule"/>
</dbReference>
<protein>
    <recommendedName>
        <fullName evidence="9">Large ribosomal subunit protein eL8</fullName>
    </recommendedName>
</protein>
<reference evidence="12" key="1">
    <citation type="submission" date="2017-06" db="EMBL/GenBank/DDBJ databases">
        <authorList>
            <person name="Cremers G."/>
        </authorList>
    </citation>
    <scope>NUCLEOTIDE SEQUENCE [LARGE SCALE GENOMIC DNA]</scope>
</reference>
<evidence type="ECO:0000256" key="7">
    <source>
        <dbReference type="ARBA" id="ARBA00022980"/>
    </source>
</evidence>
<organism evidence="11 12">
    <name type="scientific">Candidatus Methanoperedens nitratireducens</name>
    <dbReference type="NCBI Taxonomy" id="1392998"/>
    <lineage>
        <taxon>Archaea</taxon>
        <taxon>Methanobacteriati</taxon>
        <taxon>Methanobacteriota</taxon>
        <taxon>Stenosarchaea group</taxon>
        <taxon>Methanomicrobia</taxon>
        <taxon>Methanosarcinales</taxon>
        <taxon>ANME-2 cluster</taxon>
        <taxon>Candidatus Methanoperedentaceae</taxon>
        <taxon>Candidatus Methanoperedens</taxon>
    </lineage>
</organism>
<comment type="function">
    <text evidence="9">Multifunctional RNA-binding protein that recognizes the K-turn motif in ribosomal RNA, the RNA component of RNase P, box H/ACA, box C/D and box C'/D' sRNAs.</text>
</comment>
<evidence type="ECO:0000256" key="2">
    <source>
        <dbReference type="ARBA" id="ARBA00007337"/>
    </source>
</evidence>
<dbReference type="GO" id="GO:0005737">
    <property type="term" value="C:cytoplasm"/>
    <property type="evidence" value="ECO:0007669"/>
    <property type="project" value="UniProtKB-SubCell"/>
</dbReference>
<dbReference type="GO" id="GO:1990904">
    <property type="term" value="C:ribonucleoprotein complex"/>
    <property type="evidence" value="ECO:0007669"/>
    <property type="project" value="UniProtKB-KW"/>
</dbReference>
<evidence type="ECO:0000259" key="10">
    <source>
        <dbReference type="Pfam" id="PF01248"/>
    </source>
</evidence>
<dbReference type="GO" id="GO:0019843">
    <property type="term" value="F:rRNA binding"/>
    <property type="evidence" value="ECO:0007669"/>
    <property type="project" value="UniProtKB-KW"/>
</dbReference>
<keyword evidence="5 9" id="KW-0699">rRNA-binding</keyword>
<keyword evidence="3 9" id="KW-0963">Cytoplasm</keyword>
<dbReference type="AlphaFoldDB" id="A0A284VRB1"/>
<evidence type="ECO:0000256" key="4">
    <source>
        <dbReference type="ARBA" id="ARBA00022694"/>
    </source>
</evidence>
<evidence type="ECO:0000313" key="11">
    <source>
        <dbReference type="EMBL" id="SNQ61821.1"/>
    </source>
</evidence>
<dbReference type="PANTHER" id="PTHR11843">
    <property type="entry name" value="40S RIBOSOMAL PROTEIN S12"/>
    <property type="match status" value="1"/>
</dbReference>
<dbReference type="Proteomes" id="UP000218615">
    <property type="component" value="Unassembled WGS sequence"/>
</dbReference>
<dbReference type="EMBL" id="FZMP01000196">
    <property type="protein sequence ID" value="SNQ61821.1"/>
    <property type="molecule type" value="Genomic_DNA"/>
</dbReference>
<evidence type="ECO:0000256" key="8">
    <source>
        <dbReference type="ARBA" id="ARBA00023274"/>
    </source>
</evidence>
<evidence type="ECO:0000256" key="3">
    <source>
        <dbReference type="ARBA" id="ARBA00022490"/>
    </source>
</evidence>
<dbReference type="InterPro" id="IPR004038">
    <property type="entry name" value="Ribosomal_eL8/eL30/eS12/Gad45"/>
</dbReference>
<evidence type="ECO:0000256" key="6">
    <source>
        <dbReference type="ARBA" id="ARBA00022884"/>
    </source>
</evidence>
<keyword evidence="12" id="KW-1185">Reference proteome</keyword>
<dbReference type="GO" id="GO:0004526">
    <property type="term" value="F:ribonuclease P activity"/>
    <property type="evidence" value="ECO:0007669"/>
    <property type="project" value="UniProtKB-UniRule"/>
</dbReference>
<evidence type="ECO:0000256" key="5">
    <source>
        <dbReference type="ARBA" id="ARBA00022730"/>
    </source>
</evidence>
<dbReference type="PRINTS" id="PR00881">
    <property type="entry name" value="L7ARS6FAMILY"/>
</dbReference>
<dbReference type="InterPro" id="IPR018492">
    <property type="entry name" value="Ribosomal_eL8/Nhp2"/>
</dbReference>
<dbReference type="PRINTS" id="PR00884">
    <property type="entry name" value="RIBOSOMALHS6"/>
</dbReference>
<feature type="domain" description="Ribosomal protein eL8/eL30/eS12/Gadd45" evidence="10">
    <location>
        <begin position="31"/>
        <end position="123"/>
    </location>
</feature>